<dbReference type="Pfam" id="PF00450">
    <property type="entry name" value="Peptidase_S10"/>
    <property type="match status" value="1"/>
</dbReference>
<protein>
    <submittedName>
        <fullName evidence="4">Serine carboxypeptidase-like 26</fullName>
    </submittedName>
</protein>
<evidence type="ECO:0000313" key="5">
    <source>
        <dbReference type="Proteomes" id="UP001412067"/>
    </source>
</evidence>
<organism evidence="4 5">
    <name type="scientific">Platanthera guangdongensis</name>
    <dbReference type="NCBI Taxonomy" id="2320717"/>
    <lineage>
        <taxon>Eukaryota</taxon>
        <taxon>Viridiplantae</taxon>
        <taxon>Streptophyta</taxon>
        <taxon>Embryophyta</taxon>
        <taxon>Tracheophyta</taxon>
        <taxon>Spermatophyta</taxon>
        <taxon>Magnoliopsida</taxon>
        <taxon>Liliopsida</taxon>
        <taxon>Asparagales</taxon>
        <taxon>Orchidaceae</taxon>
        <taxon>Orchidoideae</taxon>
        <taxon>Orchideae</taxon>
        <taxon>Orchidinae</taxon>
        <taxon>Platanthera</taxon>
    </lineage>
</organism>
<evidence type="ECO:0000256" key="2">
    <source>
        <dbReference type="SAM" id="MobiDB-lite"/>
    </source>
</evidence>
<dbReference type="InterPro" id="IPR029058">
    <property type="entry name" value="AB_hydrolase_fold"/>
</dbReference>
<feature type="compositionally biased region" description="Polar residues" evidence="2">
    <location>
        <begin position="260"/>
        <end position="283"/>
    </location>
</feature>
<accession>A0ABR2LH34</accession>
<dbReference type="InterPro" id="IPR001563">
    <property type="entry name" value="Peptidase_S10"/>
</dbReference>
<keyword evidence="3" id="KW-0472">Membrane</keyword>
<reference evidence="4 5" key="1">
    <citation type="journal article" date="2022" name="Nat. Plants">
        <title>Genomes of leafy and leafless Platanthera orchids illuminate the evolution of mycoheterotrophy.</title>
        <authorList>
            <person name="Li M.H."/>
            <person name="Liu K.W."/>
            <person name="Li Z."/>
            <person name="Lu H.C."/>
            <person name="Ye Q.L."/>
            <person name="Zhang D."/>
            <person name="Wang J.Y."/>
            <person name="Li Y.F."/>
            <person name="Zhong Z.M."/>
            <person name="Liu X."/>
            <person name="Yu X."/>
            <person name="Liu D.K."/>
            <person name="Tu X.D."/>
            <person name="Liu B."/>
            <person name="Hao Y."/>
            <person name="Liao X.Y."/>
            <person name="Jiang Y.T."/>
            <person name="Sun W.H."/>
            <person name="Chen J."/>
            <person name="Chen Y.Q."/>
            <person name="Ai Y."/>
            <person name="Zhai J.W."/>
            <person name="Wu S.S."/>
            <person name="Zhou Z."/>
            <person name="Hsiao Y.Y."/>
            <person name="Wu W.L."/>
            <person name="Chen Y.Y."/>
            <person name="Lin Y.F."/>
            <person name="Hsu J.L."/>
            <person name="Li C.Y."/>
            <person name="Wang Z.W."/>
            <person name="Zhao X."/>
            <person name="Zhong W.Y."/>
            <person name="Ma X.K."/>
            <person name="Ma L."/>
            <person name="Huang J."/>
            <person name="Chen G.Z."/>
            <person name="Huang M.Z."/>
            <person name="Huang L."/>
            <person name="Peng D.H."/>
            <person name="Luo Y.B."/>
            <person name="Zou S.Q."/>
            <person name="Chen S.P."/>
            <person name="Lan S."/>
            <person name="Tsai W.C."/>
            <person name="Van de Peer Y."/>
            <person name="Liu Z.J."/>
        </authorList>
    </citation>
    <scope>NUCLEOTIDE SEQUENCE [LARGE SCALE GENOMIC DNA]</scope>
    <source>
        <strain evidence="4">Lor288</strain>
    </source>
</reference>
<gene>
    <name evidence="4" type="primary">SCPL26</name>
    <name evidence="4" type="ORF">KSP40_PGU000099</name>
</gene>
<evidence type="ECO:0000256" key="1">
    <source>
        <dbReference type="ARBA" id="ARBA00009431"/>
    </source>
</evidence>
<feature type="region of interest" description="Disordered" evidence="2">
    <location>
        <begin position="239"/>
        <end position="290"/>
    </location>
</feature>
<comment type="similarity">
    <text evidence="1">Belongs to the peptidase S10 family.</text>
</comment>
<evidence type="ECO:0000256" key="3">
    <source>
        <dbReference type="SAM" id="Phobius"/>
    </source>
</evidence>
<dbReference type="SUPFAM" id="SSF53474">
    <property type="entry name" value="alpha/beta-Hydrolases"/>
    <property type="match status" value="1"/>
</dbReference>
<name>A0ABR2LH34_9ASPA</name>
<dbReference type="EMBL" id="JBBWWR010000020">
    <property type="protein sequence ID" value="KAK8940266.1"/>
    <property type="molecule type" value="Genomic_DNA"/>
</dbReference>
<keyword evidence="3" id="KW-1133">Transmembrane helix</keyword>
<keyword evidence="3" id="KW-0812">Transmembrane</keyword>
<feature type="transmembrane region" description="Helical" evidence="3">
    <location>
        <begin position="12"/>
        <end position="34"/>
    </location>
</feature>
<evidence type="ECO:0000313" key="4">
    <source>
        <dbReference type="EMBL" id="KAK8940266.1"/>
    </source>
</evidence>
<comment type="caution">
    <text evidence="4">The sequence shown here is derived from an EMBL/GenBank/DDBJ whole genome shotgun (WGS) entry which is preliminary data.</text>
</comment>
<sequence length="290" mass="31952">MGRFDICCWHALPILQVCIISLALLQPALVVLWLNDGPGCSSIDYGASEELRPFYIHPDGRTLYLNPYTWNNGRLLLNHGSIVKLVPRLSENPSTAIAYNRAGGDHAHVSGASRVLEATRYRRSVNRNKSLSLSMIRASSSSFSSIGMIVLQGDEWRAWGRGRVCSMDIKMIADFSDEEVAVIQEVVTIFSAIVVKEILRPIIAAECSECRIFGALRQVPFACRRSSYANRREAGFSSFNGDGGTVPKGGSRTLERSHQQRMQGSTFNTGDSSPPSPHQSLTATCRDPNF</sequence>
<dbReference type="Proteomes" id="UP001412067">
    <property type="component" value="Unassembled WGS sequence"/>
</dbReference>
<dbReference type="Gene3D" id="3.40.50.1820">
    <property type="entry name" value="alpha/beta hydrolase"/>
    <property type="match status" value="1"/>
</dbReference>
<keyword evidence="5" id="KW-1185">Reference proteome</keyword>
<proteinExistence type="inferred from homology"/>